<dbReference type="GeneID" id="70238919"/>
<keyword evidence="2" id="KW-1185">Reference proteome</keyword>
<dbReference type="AlphaFoldDB" id="A0A9P8NVU3"/>
<proteinExistence type="predicted"/>
<comment type="caution">
    <text evidence="1">The sequence shown here is derived from an EMBL/GenBank/DDBJ whole genome shotgun (WGS) entry which is preliminary data.</text>
</comment>
<dbReference type="Proteomes" id="UP000769157">
    <property type="component" value="Unassembled WGS sequence"/>
</dbReference>
<name>A0A9P8NVU3_9ASCO</name>
<dbReference type="RefSeq" id="XP_046058072.1">
    <property type="nucleotide sequence ID" value="XM_046208297.1"/>
</dbReference>
<protein>
    <submittedName>
        <fullName evidence="1">Uncharacterized protein</fullName>
    </submittedName>
</protein>
<gene>
    <name evidence="1" type="ORF">OGAPHI_006955</name>
</gene>
<reference evidence="1" key="2">
    <citation type="submission" date="2021-01" db="EMBL/GenBank/DDBJ databases">
        <authorList>
            <person name="Schikora-Tamarit M.A."/>
        </authorList>
    </citation>
    <scope>NUCLEOTIDE SEQUENCE</scope>
    <source>
        <strain evidence="1">CBS6075</strain>
    </source>
</reference>
<accession>A0A9P8NVU3</accession>
<sequence>MSSSRLEFLNSLITSVNFSARGLTATPWVEPVMILSTRSPHPPSLRPAPVAGDIGSSEIEYDANSLIAKWCDSFVERCPCRTLNILVTLATPAAIPLRTTLSVV</sequence>
<evidence type="ECO:0000313" key="2">
    <source>
        <dbReference type="Proteomes" id="UP000769157"/>
    </source>
</evidence>
<reference evidence="1" key="1">
    <citation type="journal article" date="2021" name="Open Biol.">
        <title>Shared evolutionary footprints suggest mitochondrial oxidative damage underlies multiple complex I losses in fungi.</title>
        <authorList>
            <person name="Schikora-Tamarit M.A."/>
            <person name="Marcet-Houben M."/>
            <person name="Nosek J."/>
            <person name="Gabaldon T."/>
        </authorList>
    </citation>
    <scope>NUCLEOTIDE SEQUENCE</scope>
    <source>
        <strain evidence="1">CBS6075</strain>
    </source>
</reference>
<dbReference type="EMBL" id="JAEUBE010000504">
    <property type="protein sequence ID" value="KAH3660369.1"/>
    <property type="molecule type" value="Genomic_DNA"/>
</dbReference>
<evidence type="ECO:0000313" key="1">
    <source>
        <dbReference type="EMBL" id="KAH3660369.1"/>
    </source>
</evidence>
<organism evidence="1 2">
    <name type="scientific">Ogataea philodendri</name>
    <dbReference type="NCBI Taxonomy" id="1378263"/>
    <lineage>
        <taxon>Eukaryota</taxon>
        <taxon>Fungi</taxon>
        <taxon>Dikarya</taxon>
        <taxon>Ascomycota</taxon>
        <taxon>Saccharomycotina</taxon>
        <taxon>Pichiomycetes</taxon>
        <taxon>Pichiales</taxon>
        <taxon>Pichiaceae</taxon>
        <taxon>Ogataea</taxon>
    </lineage>
</organism>